<name>A0ACB8KWT0_CITSI</name>
<comment type="caution">
    <text evidence="1">The sequence shown here is derived from an EMBL/GenBank/DDBJ whole genome shotgun (WGS) entry which is preliminary data.</text>
</comment>
<dbReference type="Proteomes" id="UP000829398">
    <property type="component" value="Chromosome 5"/>
</dbReference>
<gene>
    <name evidence="1" type="ORF">KPL71_016775</name>
</gene>
<protein>
    <submittedName>
        <fullName evidence="1">AMP-binding domain-containing protein</fullName>
    </submittedName>
</protein>
<reference evidence="2" key="1">
    <citation type="journal article" date="2023" name="Hortic. Res.">
        <title>A chromosome-level phased genome enabling allele-level studies in sweet orange: a case study on citrus Huanglongbing tolerance.</title>
        <authorList>
            <person name="Wu B."/>
            <person name="Yu Q."/>
            <person name="Deng Z."/>
            <person name="Duan Y."/>
            <person name="Luo F."/>
            <person name="Gmitter F. Jr."/>
        </authorList>
    </citation>
    <scope>NUCLEOTIDE SEQUENCE [LARGE SCALE GENOMIC DNA]</scope>
    <source>
        <strain evidence="2">cv. Valencia</strain>
    </source>
</reference>
<keyword evidence="2" id="KW-1185">Reference proteome</keyword>
<evidence type="ECO:0000313" key="2">
    <source>
        <dbReference type="Proteomes" id="UP000829398"/>
    </source>
</evidence>
<evidence type="ECO:0000313" key="1">
    <source>
        <dbReference type="EMBL" id="KAH9758749.1"/>
    </source>
</evidence>
<sequence>MNYENYDPSFPDQPVVDLYLPVWANLPAFRSKPAFIWVEDDSTEGSILTYAQLNDSAQSVSSQLPPQLQRGDTVVILCPPGLELVEIIFGCQRAGLSIIPMIPPDPSFAKGNHHHLVRVLSQTKAKAAIADQYYIARVREYISSAPSNNRNRSRNVAEMLQNLRWISTHDIKGKRADLNKDSFVYKGCKQDELYLIQYTSGSTGIPKPVLVTAGSAAHNARAARKCYDLHPNSVIVSWLPQYHDCGLMFLLLTIVSGATCVLTSPTAFVKSPRIWLEMITSYKATCTPVPSFTLPLVVKRGGINDRGSWRPISLGSMRKLIIINEPIYKKSVEEFVDLFKPLGLNPSSISPSYGLAENCTFVSTAWRSYDDSPIHNIPSHNKLLPSARLSSQHEGDDEDIEIVVVNEDTHEPVADGIEGEIWVSSPSNASGYLGHPFLTREVFQARLGNITGRCYLRTGDRGIVKGEERFLFVTGRCADVIKLENSHHQEKHVHPHYIETTAYNSCPEYLRGGCLAAFTISRTIVLVGEMQRVEKDTRVLRIICEKIKKSVLKEENVDVGLLILVKSGDVPKTTSGKIQRWAAKDKLIGGQMSIVMEMRFDYSESLLLSPWQITPSSKFAGDGGRLLSSLLSSSTFLSPHANHHYRSRQQPLTVLSTPSQPFIFHSPLSSRKSPSSQLSNCSRLLSQASLSSSTLISPHANHHHRSWQQLLTATHHHRSRKNTPHSKARFLIHPSLLTKNYHLRSRSTVSPSLSALSATLRSAPIVDRWLQLAVEDGVRELDFENIIDENRVYTLPQAIFFANSMTNLRVVWCRGMRSETAAAAAVSLVILSFLSLPSIFHTQIYAEERFGNQLPNLSVAPYAGFLGPVLGPQIL</sequence>
<accession>A0ACB8KWT0</accession>
<organism evidence="1 2">
    <name type="scientific">Citrus sinensis</name>
    <name type="common">Sweet orange</name>
    <name type="synonym">Citrus aurantium var. sinensis</name>
    <dbReference type="NCBI Taxonomy" id="2711"/>
    <lineage>
        <taxon>Eukaryota</taxon>
        <taxon>Viridiplantae</taxon>
        <taxon>Streptophyta</taxon>
        <taxon>Embryophyta</taxon>
        <taxon>Tracheophyta</taxon>
        <taxon>Spermatophyta</taxon>
        <taxon>Magnoliopsida</taxon>
        <taxon>eudicotyledons</taxon>
        <taxon>Gunneridae</taxon>
        <taxon>Pentapetalae</taxon>
        <taxon>rosids</taxon>
        <taxon>malvids</taxon>
        <taxon>Sapindales</taxon>
        <taxon>Rutaceae</taxon>
        <taxon>Aurantioideae</taxon>
        <taxon>Citrus</taxon>
    </lineage>
</organism>
<proteinExistence type="predicted"/>
<dbReference type="EMBL" id="CM039174">
    <property type="protein sequence ID" value="KAH9758749.1"/>
    <property type="molecule type" value="Genomic_DNA"/>
</dbReference>